<sequence>STESFFIKENANCRFWKREVATKPSGPKVLVDGMTAYIDPKGFECSGYKRSKESYTYSFGVQEKNLLKDLGLFTPEFLLEDPDLLNLQSNTYQANSTNL</sequence>
<evidence type="ECO:0000313" key="1">
    <source>
        <dbReference type="EMBL" id="CAG8774862.1"/>
    </source>
</evidence>
<proteinExistence type="predicted"/>
<accession>A0A9N9JGD1</accession>
<dbReference type="AlphaFoldDB" id="A0A9N9JGD1"/>
<gene>
    <name evidence="1" type="ORF">ALEPTO_LOCUS14344</name>
</gene>
<feature type="non-terminal residue" evidence="1">
    <location>
        <position position="1"/>
    </location>
</feature>
<organism evidence="1 2">
    <name type="scientific">Ambispora leptoticha</name>
    <dbReference type="NCBI Taxonomy" id="144679"/>
    <lineage>
        <taxon>Eukaryota</taxon>
        <taxon>Fungi</taxon>
        <taxon>Fungi incertae sedis</taxon>
        <taxon>Mucoromycota</taxon>
        <taxon>Glomeromycotina</taxon>
        <taxon>Glomeromycetes</taxon>
        <taxon>Archaeosporales</taxon>
        <taxon>Ambisporaceae</taxon>
        <taxon>Ambispora</taxon>
    </lineage>
</organism>
<evidence type="ECO:0000313" key="2">
    <source>
        <dbReference type="Proteomes" id="UP000789508"/>
    </source>
</evidence>
<dbReference type="EMBL" id="CAJVPS010054951">
    <property type="protein sequence ID" value="CAG8774862.1"/>
    <property type="molecule type" value="Genomic_DNA"/>
</dbReference>
<name>A0A9N9JGD1_9GLOM</name>
<protein>
    <submittedName>
        <fullName evidence="1">255_t:CDS:1</fullName>
    </submittedName>
</protein>
<reference evidence="1" key="1">
    <citation type="submission" date="2021-06" db="EMBL/GenBank/DDBJ databases">
        <authorList>
            <person name="Kallberg Y."/>
            <person name="Tangrot J."/>
            <person name="Rosling A."/>
        </authorList>
    </citation>
    <scope>NUCLEOTIDE SEQUENCE</scope>
    <source>
        <strain evidence="1">FL130A</strain>
    </source>
</reference>
<feature type="non-terminal residue" evidence="1">
    <location>
        <position position="99"/>
    </location>
</feature>
<keyword evidence="2" id="KW-1185">Reference proteome</keyword>
<dbReference type="Proteomes" id="UP000789508">
    <property type="component" value="Unassembled WGS sequence"/>
</dbReference>
<comment type="caution">
    <text evidence="1">The sequence shown here is derived from an EMBL/GenBank/DDBJ whole genome shotgun (WGS) entry which is preliminary data.</text>
</comment>